<dbReference type="InterPro" id="IPR045890">
    <property type="entry name" value="POB1-like"/>
</dbReference>
<gene>
    <name evidence="4" type="primary">LOC120108655</name>
</gene>
<name>A0A8B8ZVE0_PHODC</name>
<feature type="domain" description="BTB" evidence="2">
    <location>
        <begin position="91"/>
        <end position="179"/>
    </location>
</feature>
<dbReference type="AlphaFoldDB" id="A0A8B8ZVE0"/>
<dbReference type="KEGG" id="pda:120108655"/>
<comment type="pathway">
    <text evidence="1">Protein modification; protein ubiquitination.</text>
</comment>
<evidence type="ECO:0000259" key="2">
    <source>
        <dbReference type="Pfam" id="PF00651"/>
    </source>
</evidence>
<dbReference type="Pfam" id="PF00651">
    <property type="entry name" value="BTB"/>
    <property type="match status" value="1"/>
</dbReference>
<dbReference type="Gene3D" id="3.30.710.10">
    <property type="entry name" value="Potassium Channel Kv1.1, Chain A"/>
    <property type="match status" value="1"/>
</dbReference>
<dbReference type="GeneID" id="120108655"/>
<evidence type="ECO:0000256" key="1">
    <source>
        <dbReference type="ARBA" id="ARBA00004906"/>
    </source>
</evidence>
<dbReference type="GO" id="GO:0010114">
    <property type="term" value="P:response to red light"/>
    <property type="evidence" value="ECO:0007669"/>
    <property type="project" value="TreeGrafter"/>
</dbReference>
<dbReference type="Gene3D" id="1.25.40.420">
    <property type="match status" value="1"/>
</dbReference>
<dbReference type="InterPro" id="IPR000210">
    <property type="entry name" value="BTB/POZ_dom"/>
</dbReference>
<keyword evidence="3" id="KW-1185">Reference proteome</keyword>
<evidence type="ECO:0000313" key="4">
    <source>
        <dbReference type="RefSeq" id="XP_038978251.1"/>
    </source>
</evidence>
<sequence length="483" mass="55644">MEAFLRSKESPCKKSEEDGSQALKRFQSLIGKCELRHCTDSFLIVRIAKPQSDIATEDLPKHAAEESISVKEGNEASFSTYIPMILRVVAINVNSDLLSQNSIQFLKLFNEMKKESKVGHLIIQIEASEEDAFAGLLECIYFPTQFESPSSYAEIVDLLSMSEKYQALSCAKKCISLLTERPEWALSCFELAAKVHWVDLSHLLTKSVKQYFNYNPCHLISHKNELLKLPFVGIEALFSGVALDVETEDVIYQFILDWAKTHCQNPEDCCSAKELHLESFIHFPYLACHKLEEALQYEYFDRESINKAVIEALNFKIGAPYRRRLASEGCDSNQFIERDYRQTPIRVIRLSAFQLECCKVYFSLTENEVWEMYPEGRREFETFRFGPHLFSLVAACSNGTKRHYFQLSITAEGNHSHEVVYAIKYEVMCQEKFMPIERGTFVGNGTYFCDNLFNKSWEDTFTDDCRFLLGGILHLCVEITYFQ</sequence>
<dbReference type="GO" id="GO:0005634">
    <property type="term" value="C:nucleus"/>
    <property type="evidence" value="ECO:0007669"/>
    <property type="project" value="TreeGrafter"/>
</dbReference>
<evidence type="ECO:0000313" key="3">
    <source>
        <dbReference type="Proteomes" id="UP000228380"/>
    </source>
</evidence>
<dbReference type="OrthoDB" id="1894668at2759"/>
<protein>
    <submittedName>
        <fullName evidence="4">BTB/POZ domain-containing protein At2g46260-like</fullName>
    </submittedName>
</protein>
<organism evidence="3 4">
    <name type="scientific">Phoenix dactylifera</name>
    <name type="common">Date palm</name>
    <dbReference type="NCBI Taxonomy" id="42345"/>
    <lineage>
        <taxon>Eukaryota</taxon>
        <taxon>Viridiplantae</taxon>
        <taxon>Streptophyta</taxon>
        <taxon>Embryophyta</taxon>
        <taxon>Tracheophyta</taxon>
        <taxon>Spermatophyta</taxon>
        <taxon>Magnoliopsida</taxon>
        <taxon>Liliopsida</taxon>
        <taxon>Arecaceae</taxon>
        <taxon>Coryphoideae</taxon>
        <taxon>Phoeniceae</taxon>
        <taxon>Phoenix</taxon>
    </lineage>
</organism>
<dbReference type="PANTHER" id="PTHR46336">
    <property type="entry name" value="OS02G0260700 PROTEIN"/>
    <property type="match status" value="1"/>
</dbReference>
<reference evidence="4" key="1">
    <citation type="submission" date="2025-08" db="UniProtKB">
        <authorList>
            <consortium name="RefSeq"/>
        </authorList>
    </citation>
    <scope>IDENTIFICATION</scope>
    <source>
        <tissue evidence="4">Young leaves</tissue>
    </source>
</reference>
<proteinExistence type="predicted"/>
<dbReference type="RefSeq" id="XP_038978251.1">
    <property type="nucleotide sequence ID" value="XM_039122323.1"/>
</dbReference>
<dbReference type="PANTHER" id="PTHR46336:SF3">
    <property type="entry name" value="BTB_POZ DOMAIN-CONTAINING PROTEIN POB1"/>
    <property type="match status" value="1"/>
</dbReference>
<accession>A0A8B8ZVE0</accession>
<dbReference type="InterPro" id="IPR011333">
    <property type="entry name" value="SKP1/BTB/POZ_sf"/>
</dbReference>
<dbReference type="Proteomes" id="UP000228380">
    <property type="component" value="Unplaced"/>
</dbReference>